<evidence type="ECO:0000313" key="1">
    <source>
        <dbReference type="EMBL" id="CAG8681024.1"/>
    </source>
</evidence>
<dbReference type="Proteomes" id="UP000789702">
    <property type="component" value="Unassembled WGS sequence"/>
</dbReference>
<gene>
    <name evidence="1" type="ORF">DHETER_LOCUS10655</name>
</gene>
<keyword evidence="2" id="KW-1185">Reference proteome</keyword>
<reference evidence="1" key="1">
    <citation type="submission" date="2021-06" db="EMBL/GenBank/DDBJ databases">
        <authorList>
            <person name="Kallberg Y."/>
            <person name="Tangrot J."/>
            <person name="Rosling A."/>
        </authorList>
    </citation>
    <scope>NUCLEOTIDE SEQUENCE</scope>
    <source>
        <strain evidence="1">IL203A</strain>
    </source>
</reference>
<name>A0ACA9NWI2_9GLOM</name>
<proteinExistence type="predicted"/>
<sequence length="54" mass="6348">MTKDTQQIEMTKDTQHIKTTKDTQCIENIEMTKDKTTNIFKFHNSGDVKIIFNN</sequence>
<evidence type="ECO:0000313" key="2">
    <source>
        <dbReference type="Proteomes" id="UP000789702"/>
    </source>
</evidence>
<dbReference type="EMBL" id="CAJVPU010021384">
    <property type="protein sequence ID" value="CAG8681024.1"/>
    <property type="molecule type" value="Genomic_DNA"/>
</dbReference>
<accession>A0ACA9NWI2</accession>
<feature type="non-terminal residue" evidence="1">
    <location>
        <position position="54"/>
    </location>
</feature>
<comment type="caution">
    <text evidence="1">The sequence shown here is derived from an EMBL/GenBank/DDBJ whole genome shotgun (WGS) entry which is preliminary data.</text>
</comment>
<protein>
    <submittedName>
        <fullName evidence="1">7650_t:CDS:1</fullName>
    </submittedName>
</protein>
<organism evidence="1 2">
    <name type="scientific">Dentiscutata heterogama</name>
    <dbReference type="NCBI Taxonomy" id="1316150"/>
    <lineage>
        <taxon>Eukaryota</taxon>
        <taxon>Fungi</taxon>
        <taxon>Fungi incertae sedis</taxon>
        <taxon>Mucoromycota</taxon>
        <taxon>Glomeromycotina</taxon>
        <taxon>Glomeromycetes</taxon>
        <taxon>Diversisporales</taxon>
        <taxon>Gigasporaceae</taxon>
        <taxon>Dentiscutata</taxon>
    </lineage>
</organism>